<dbReference type="PRINTS" id="PR00149">
    <property type="entry name" value="FUMRATELYASE"/>
</dbReference>
<comment type="pathway">
    <text evidence="2 5">Amino-acid biosynthesis; L-arginine biosynthesis; L-arginine from L-ornithine and carbamoyl phosphate: step 3/3.</text>
</comment>
<dbReference type="Gene3D" id="1.10.275.10">
    <property type="entry name" value="Fumarase/aspartase (N-terminal domain)"/>
    <property type="match status" value="1"/>
</dbReference>
<keyword evidence="5 8" id="KW-0456">Lyase</keyword>
<feature type="domain" description="Fumarate lyase N-terminal" evidence="6">
    <location>
        <begin position="8"/>
        <end position="302"/>
    </location>
</feature>
<dbReference type="Gene3D" id="1.10.40.30">
    <property type="entry name" value="Fumarase/aspartase (C-terminal domain)"/>
    <property type="match status" value="1"/>
</dbReference>
<dbReference type="InterPro" id="IPR000362">
    <property type="entry name" value="Fumarate_lyase_fam"/>
</dbReference>
<comment type="catalytic activity">
    <reaction evidence="1 5">
        <text>2-(N(omega)-L-arginino)succinate = fumarate + L-arginine</text>
        <dbReference type="Rhea" id="RHEA:24020"/>
        <dbReference type="ChEBI" id="CHEBI:29806"/>
        <dbReference type="ChEBI" id="CHEBI:32682"/>
        <dbReference type="ChEBI" id="CHEBI:57472"/>
        <dbReference type="EC" id="4.3.2.1"/>
    </reaction>
</comment>
<evidence type="ECO:0000256" key="5">
    <source>
        <dbReference type="HAMAP-Rule" id="MF_00006"/>
    </source>
</evidence>
<evidence type="ECO:0000259" key="6">
    <source>
        <dbReference type="Pfam" id="PF00206"/>
    </source>
</evidence>
<dbReference type="GO" id="GO:0004056">
    <property type="term" value="F:argininosuccinate lyase activity"/>
    <property type="evidence" value="ECO:0007669"/>
    <property type="project" value="UniProtKB-UniRule"/>
</dbReference>
<dbReference type="InterPro" id="IPR009049">
    <property type="entry name" value="Argininosuccinate_lyase"/>
</dbReference>
<sequence length="461" mass="51408">MASKPWGGRFGEKTDRRVEQFTESISFDRRLFEHDIRASIAHAEMLAHVGLITDDECQQIVRGLSDIRAEIEADRFEFVLEREDVHMHVEAALIDRLGDVGRKLHTARSRNDQVATDVKLWVRDGLDRIGDRLTDLQRALVDAAERHREVILPGYTHLQRAQPVLAPHYFLAYVEKFARDRDRLADTRKRLNVLPLGAAALAGTTLPIDRDHVAKALGFDGVAANSMDVSSDRDFALESVFDLTMIAEHLSGWAEEWVLWSTQEFSFLALPDAICTGSSIMPQKKNPDVLELIRGRTARVIGALNTLLVLIKGLPLAYNRDLQEDKEPIFDAFDTVEACLELAAVVVAGATLRADRIAERLDEGFLDATTLMEYLIRQGVPQRSAHEVIGHLVSLCEQKGCRRLVDLPDDDFAKAHPNLGPGVKNVLGVANAIKAFRSHGSTAPDQVEKQLAAWKTRLLPS</sequence>
<evidence type="ECO:0000256" key="3">
    <source>
        <dbReference type="ARBA" id="ARBA00012338"/>
    </source>
</evidence>
<dbReference type="GO" id="GO:0005829">
    <property type="term" value="C:cytosol"/>
    <property type="evidence" value="ECO:0007669"/>
    <property type="project" value="TreeGrafter"/>
</dbReference>
<dbReference type="PROSITE" id="PS00163">
    <property type="entry name" value="FUMARATE_LYASES"/>
    <property type="match status" value="1"/>
</dbReference>
<dbReference type="InterPro" id="IPR029419">
    <property type="entry name" value="Arg_succ_lyase_C"/>
</dbReference>
<keyword evidence="4 5" id="KW-0055">Arginine biosynthesis</keyword>
<dbReference type="PRINTS" id="PR00145">
    <property type="entry name" value="ARGSUCLYASE"/>
</dbReference>
<evidence type="ECO:0000259" key="7">
    <source>
        <dbReference type="Pfam" id="PF14698"/>
    </source>
</evidence>
<accession>A0AAU7CIZ0</accession>
<dbReference type="EC" id="4.3.2.1" evidence="3 5"/>
<evidence type="ECO:0000256" key="2">
    <source>
        <dbReference type="ARBA" id="ARBA00004941"/>
    </source>
</evidence>
<gene>
    <name evidence="5 8" type="primary">argH</name>
    <name evidence="8" type="ORF">V5E97_04905</name>
</gene>
<dbReference type="Gene3D" id="1.20.200.10">
    <property type="entry name" value="Fumarase/aspartase (Central domain)"/>
    <property type="match status" value="1"/>
</dbReference>
<evidence type="ECO:0000256" key="1">
    <source>
        <dbReference type="ARBA" id="ARBA00000985"/>
    </source>
</evidence>
<dbReference type="PANTHER" id="PTHR43814:SF1">
    <property type="entry name" value="ARGININOSUCCINATE LYASE"/>
    <property type="match status" value="1"/>
</dbReference>
<keyword evidence="5" id="KW-0963">Cytoplasm</keyword>
<protein>
    <recommendedName>
        <fullName evidence="3 5">Argininosuccinate lyase</fullName>
        <shortName evidence="5">ASAL</shortName>
        <ecNumber evidence="3 5">4.3.2.1</ecNumber>
    </recommendedName>
    <alternativeName>
        <fullName evidence="5">Arginosuccinase</fullName>
    </alternativeName>
</protein>
<dbReference type="PANTHER" id="PTHR43814">
    <property type="entry name" value="ARGININOSUCCINATE LYASE"/>
    <property type="match status" value="1"/>
</dbReference>
<dbReference type="InterPro" id="IPR008948">
    <property type="entry name" value="L-Aspartase-like"/>
</dbReference>
<keyword evidence="5" id="KW-0028">Amino-acid biosynthesis</keyword>
<dbReference type="CDD" id="cd01359">
    <property type="entry name" value="Argininosuccinate_lyase"/>
    <property type="match status" value="1"/>
</dbReference>
<dbReference type="FunFam" id="1.10.275.10:FF:000002">
    <property type="entry name" value="Argininosuccinate lyase"/>
    <property type="match status" value="1"/>
</dbReference>
<dbReference type="RefSeq" id="WP_406698175.1">
    <property type="nucleotide sequence ID" value="NZ_CP155447.1"/>
</dbReference>
<dbReference type="Pfam" id="PF00206">
    <property type="entry name" value="Lyase_1"/>
    <property type="match status" value="1"/>
</dbReference>
<comment type="similarity">
    <text evidence="5">Belongs to the lyase 1 family. Argininosuccinate lyase subfamily.</text>
</comment>
<dbReference type="AlphaFoldDB" id="A0AAU7CIZ0"/>
<dbReference type="InterPro" id="IPR020557">
    <property type="entry name" value="Fumarate_lyase_CS"/>
</dbReference>
<evidence type="ECO:0000313" key="8">
    <source>
        <dbReference type="EMBL" id="XBH05359.1"/>
    </source>
</evidence>
<proteinExistence type="inferred from homology"/>
<organism evidence="8">
    <name type="scientific">Singulisphaera sp. Ch08</name>
    <dbReference type="NCBI Taxonomy" id="3120278"/>
    <lineage>
        <taxon>Bacteria</taxon>
        <taxon>Pseudomonadati</taxon>
        <taxon>Planctomycetota</taxon>
        <taxon>Planctomycetia</taxon>
        <taxon>Isosphaerales</taxon>
        <taxon>Isosphaeraceae</taxon>
        <taxon>Singulisphaera</taxon>
    </lineage>
</organism>
<dbReference type="InterPro" id="IPR022761">
    <property type="entry name" value="Fumarate_lyase_N"/>
</dbReference>
<dbReference type="Pfam" id="PF14698">
    <property type="entry name" value="ASL_C2"/>
    <property type="match status" value="1"/>
</dbReference>
<evidence type="ECO:0000256" key="4">
    <source>
        <dbReference type="ARBA" id="ARBA00022571"/>
    </source>
</evidence>
<comment type="subcellular location">
    <subcellularLocation>
        <location evidence="5">Cytoplasm</location>
    </subcellularLocation>
</comment>
<dbReference type="NCBIfam" id="TIGR00838">
    <property type="entry name" value="argH"/>
    <property type="match status" value="1"/>
</dbReference>
<dbReference type="EMBL" id="CP155447">
    <property type="protein sequence ID" value="XBH05359.1"/>
    <property type="molecule type" value="Genomic_DNA"/>
</dbReference>
<dbReference type="FunFam" id="1.20.200.10:FF:000015">
    <property type="entry name" value="argininosuccinate lyase isoform X2"/>
    <property type="match status" value="1"/>
</dbReference>
<reference evidence="8" key="1">
    <citation type="submission" date="2024-05" db="EMBL/GenBank/DDBJ databases">
        <title>Planctomycetes of the genus Singulisphaera possess chitinolytic capabilities.</title>
        <authorList>
            <person name="Ivanova A."/>
        </authorList>
    </citation>
    <scope>NUCLEOTIDE SEQUENCE</scope>
    <source>
        <strain evidence="8">Ch08T</strain>
    </source>
</reference>
<dbReference type="GO" id="GO:0042450">
    <property type="term" value="P:L-arginine biosynthetic process via ornithine"/>
    <property type="evidence" value="ECO:0007669"/>
    <property type="project" value="UniProtKB-UniRule"/>
</dbReference>
<name>A0AAU7CIZ0_9BACT</name>
<dbReference type="InterPro" id="IPR024083">
    <property type="entry name" value="Fumarase/histidase_N"/>
</dbReference>
<dbReference type="HAMAP" id="MF_00006">
    <property type="entry name" value="Arg_succ_lyase"/>
    <property type="match status" value="1"/>
</dbReference>
<dbReference type="SUPFAM" id="SSF48557">
    <property type="entry name" value="L-aspartase-like"/>
    <property type="match status" value="1"/>
</dbReference>
<feature type="domain" description="Argininosuccinate lyase C-terminal" evidence="7">
    <location>
        <begin position="365"/>
        <end position="433"/>
    </location>
</feature>